<feature type="transmembrane region" description="Helical" evidence="1">
    <location>
        <begin position="301"/>
        <end position="323"/>
    </location>
</feature>
<dbReference type="GO" id="GO:0016787">
    <property type="term" value="F:hydrolase activity"/>
    <property type="evidence" value="ECO:0007669"/>
    <property type="project" value="UniProtKB-KW"/>
</dbReference>
<feature type="transmembrane region" description="Helical" evidence="1">
    <location>
        <begin position="43"/>
        <end position="64"/>
    </location>
</feature>
<feature type="transmembrane region" description="Helical" evidence="1">
    <location>
        <begin position="85"/>
        <end position="108"/>
    </location>
</feature>
<feature type="transmembrane region" description="Helical" evidence="1">
    <location>
        <begin position="120"/>
        <end position="143"/>
    </location>
</feature>
<feature type="transmembrane region" description="Helical" evidence="1">
    <location>
        <begin position="344"/>
        <end position="366"/>
    </location>
</feature>
<protein>
    <submittedName>
        <fullName evidence="2">Fenitrothion hydrolase</fullName>
    </submittedName>
</protein>
<name>A0A9X3N7R8_9ACTN</name>
<feature type="transmembrane region" description="Helical" evidence="1">
    <location>
        <begin position="441"/>
        <end position="459"/>
    </location>
</feature>
<evidence type="ECO:0000313" key="3">
    <source>
        <dbReference type="Proteomes" id="UP001147653"/>
    </source>
</evidence>
<feature type="transmembrane region" description="Helical" evidence="1">
    <location>
        <begin position="261"/>
        <end position="281"/>
    </location>
</feature>
<evidence type="ECO:0000256" key="1">
    <source>
        <dbReference type="SAM" id="Phobius"/>
    </source>
</evidence>
<organism evidence="2 3">
    <name type="scientific">Solirubrobacter phytolaccae</name>
    <dbReference type="NCBI Taxonomy" id="1404360"/>
    <lineage>
        <taxon>Bacteria</taxon>
        <taxon>Bacillati</taxon>
        <taxon>Actinomycetota</taxon>
        <taxon>Thermoleophilia</taxon>
        <taxon>Solirubrobacterales</taxon>
        <taxon>Solirubrobacteraceae</taxon>
        <taxon>Solirubrobacter</taxon>
    </lineage>
</organism>
<dbReference type="AlphaFoldDB" id="A0A9X3N7R8"/>
<dbReference type="RefSeq" id="WP_270024134.1">
    <property type="nucleotide sequence ID" value="NZ_JAPDDP010000007.1"/>
</dbReference>
<proteinExistence type="predicted"/>
<sequence>MSPLRLLRPALVAGLVTALAVPAVAEAHGLVQRQQLPIPQWLFAWSAAAVLVISFFALAVLWPQPRLEHTGWRPLPGGRVLAGRAVQVVCGAVGVALLLVTIVAGYAGSESALDNFAPTFVMIIFWVGLVFASILLGDLFRAFSPWRALGRVLPSLDRPYPARLGRWPAAVGLFAFVWIELVSGWSEDPPMLATAIIGYTVVTLAAQVVYGVETWTTRGEAFAVYFGLFARLSIFETRDGVLGVRRPLTGLTTLDRAPGTVALLAVMIGTVSFDGLSQGPLWRDVSTSIVDALDFLGTLTAAKVAGTLGLALGVLLIAGFYRLGIEGARSVGGGFSVDRLANAFVHSLVPIAAVYVAAHYLTFLLFEGQSVTYLASDPFGRGWDLFGTVDGGIDYTIFPQEDTWYVQVAVVVLGHVAGLVLAHDRALTLYKDRTLAARSQYWMLGVMVGFTSLALWLLAQAA</sequence>
<keyword evidence="3" id="KW-1185">Reference proteome</keyword>
<keyword evidence="1" id="KW-0472">Membrane</keyword>
<keyword evidence="2" id="KW-0378">Hydrolase</keyword>
<feature type="transmembrane region" description="Helical" evidence="1">
    <location>
        <begin position="191"/>
        <end position="212"/>
    </location>
</feature>
<feature type="transmembrane region" description="Helical" evidence="1">
    <location>
        <begin position="404"/>
        <end position="421"/>
    </location>
</feature>
<dbReference type="EMBL" id="JAPDDP010000007">
    <property type="protein sequence ID" value="MDA0179827.1"/>
    <property type="molecule type" value="Genomic_DNA"/>
</dbReference>
<keyword evidence="1" id="KW-0812">Transmembrane</keyword>
<reference evidence="2" key="1">
    <citation type="submission" date="2022-10" db="EMBL/GenBank/DDBJ databases">
        <title>The WGS of Solirubrobacter phytolaccae KCTC 29190.</title>
        <authorList>
            <person name="Jiang Z."/>
        </authorList>
    </citation>
    <scope>NUCLEOTIDE SEQUENCE</scope>
    <source>
        <strain evidence="2">KCTC 29190</strain>
    </source>
</reference>
<dbReference type="Proteomes" id="UP001147653">
    <property type="component" value="Unassembled WGS sequence"/>
</dbReference>
<evidence type="ECO:0000313" key="2">
    <source>
        <dbReference type="EMBL" id="MDA0179827.1"/>
    </source>
</evidence>
<keyword evidence="1" id="KW-1133">Transmembrane helix</keyword>
<feature type="transmembrane region" description="Helical" evidence="1">
    <location>
        <begin position="164"/>
        <end position="185"/>
    </location>
</feature>
<gene>
    <name evidence="2" type="ORF">OJ997_05940</name>
</gene>
<comment type="caution">
    <text evidence="2">The sequence shown here is derived from an EMBL/GenBank/DDBJ whole genome shotgun (WGS) entry which is preliminary data.</text>
</comment>
<accession>A0A9X3N7R8</accession>